<dbReference type="Proteomes" id="UP000237105">
    <property type="component" value="Unassembled WGS sequence"/>
</dbReference>
<sequence>MTNHHMPHMGSICYHIAQKSKNVKCDKFSAKESRSDRWKVMLIFKTCGHKQMLNIQICIIKYVWFTDHLFDSHRKKNLPQREFCIRIDIQNIWFSLASGCHFPR</sequence>
<evidence type="ECO:0000313" key="1">
    <source>
        <dbReference type="EMBL" id="PON33600.1"/>
    </source>
</evidence>
<dbReference type="AlphaFoldDB" id="A0A2P5AAM9"/>
<dbReference type="OrthoDB" id="10288492at2759"/>
<name>A0A2P5AAM9_PARAD</name>
<accession>A0A2P5AAM9</accession>
<feature type="non-terminal residue" evidence="1">
    <location>
        <position position="104"/>
    </location>
</feature>
<evidence type="ECO:0000313" key="2">
    <source>
        <dbReference type="Proteomes" id="UP000237105"/>
    </source>
</evidence>
<reference evidence="2" key="1">
    <citation type="submission" date="2016-06" db="EMBL/GenBank/DDBJ databases">
        <title>Parallel loss of symbiosis genes in relatives of nitrogen-fixing non-legume Parasponia.</title>
        <authorList>
            <person name="Van Velzen R."/>
            <person name="Holmer R."/>
            <person name="Bu F."/>
            <person name="Rutten L."/>
            <person name="Van Zeijl A."/>
            <person name="Liu W."/>
            <person name="Santuari L."/>
            <person name="Cao Q."/>
            <person name="Sharma T."/>
            <person name="Shen D."/>
            <person name="Roswanjaya Y."/>
            <person name="Wardhani T."/>
            <person name="Kalhor M.S."/>
            <person name="Jansen J."/>
            <person name="Van den Hoogen J."/>
            <person name="Gungor B."/>
            <person name="Hartog M."/>
            <person name="Hontelez J."/>
            <person name="Verver J."/>
            <person name="Yang W.-C."/>
            <person name="Schijlen E."/>
            <person name="Repin R."/>
            <person name="Schilthuizen M."/>
            <person name="Schranz E."/>
            <person name="Heidstra R."/>
            <person name="Miyata K."/>
            <person name="Fedorova E."/>
            <person name="Kohlen W."/>
            <person name="Bisseling T."/>
            <person name="Smit S."/>
            <person name="Geurts R."/>
        </authorList>
    </citation>
    <scope>NUCLEOTIDE SEQUENCE [LARGE SCALE GENOMIC DNA]</scope>
    <source>
        <strain evidence="2">cv. WU1-14</strain>
    </source>
</reference>
<dbReference type="EMBL" id="JXTB01000716">
    <property type="protein sequence ID" value="PON33600.1"/>
    <property type="molecule type" value="Genomic_DNA"/>
</dbReference>
<organism evidence="1 2">
    <name type="scientific">Parasponia andersonii</name>
    <name type="common">Sponia andersonii</name>
    <dbReference type="NCBI Taxonomy" id="3476"/>
    <lineage>
        <taxon>Eukaryota</taxon>
        <taxon>Viridiplantae</taxon>
        <taxon>Streptophyta</taxon>
        <taxon>Embryophyta</taxon>
        <taxon>Tracheophyta</taxon>
        <taxon>Spermatophyta</taxon>
        <taxon>Magnoliopsida</taxon>
        <taxon>eudicotyledons</taxon>
        <taxon>Gunneridae</taxon>
        <taxon>Pentapetalae</taxon>
        <taxon>rosids</taxon>
        <taxon>fabids</taxon>
        <taxon>Rosales</taxon>
        <taxon>Cannabaceae</taxon>
        <taxon>Parasponia</taxon>
    </lineage>
</organism>
<comment type="caution">
    <text evidence="1">The sequence shown here is derived from an EMBL/GenBank/DDBJ whole genome shotgun (WGS) entry which is preliminary data.</text>
</comment>
<keyword evidence="2" id="KW-1185">Reference proteome</keyword>
<proteinExistence type="predicted"/>
<protein>
    <submittedName>
        <fullName evidence="1">Uncharacterized protein</fullName>
    </submittedName>
</protein>
<gene>
    <name evidence="1" type="ORF">PanWU01x14_351250</name>
</gene>